<feature type="transmembrane region" description="Helical" evidence="11">
    <location>
        <begin position="381"/>
        <end position="404"/>
    </location>
</feature>
<feature type="transmembrane region" description="Helical" evidence="11">
    <location>
        <begin position="285"/>
        <end position="304"/>
    </location>
</feature>
<proteinExistence type="inferred from homology"/>
<keyword evidence="4" id="KW-1003">Cell membrane</keyword>
<dbReference type="Proteomes" id="UP000238083">
    <property type="component" value="Unassembled WGS sequence"/>
</dbReference>
<dbReference type="RefSeq" id="WP_170127153.1">
    <property type="nucleotide sequence ID" value="NZ_PVZF01000004.1"/>
</dbReference>
<evidence type="ECO:0000256" key="8">
    <source>
        <dbReference type="ARBA" id="ARBA00023136"/>
    </source>
</evidence>
<evidence type="ECO:0000313" key="14">
    <source>
        <dbReference type="Proteomes" id="UP000238083"/>
    </source>
</evidence>
<evidence type="ECO:0000256" key="5">
    <source>
        <dbReference type="ARBA" id="ARBA00022692"/>
    </source>
</evidence>
<feature type="transmembrane region" description="Helical" evidence="11">
    <location>
        <begin position="94"/>
        <end position="113"/>
    </location>
</feature>
<feature type="transmembrane region" description="Helical" evidence="11">
    <location>
        <begin position="410"/>
        <end position="429"/>
    </location>
</feature>
<dbReference type="InterPro" id="IPR011701">
    <property type="entry name" value="MFS"/>
</dbReference>
<keyword evidence="8 11" id="KW-0472">Membrane</keyword>
<evidence type="ECO:0000256" key="6">
    <source>
        <dbReference type="ARBA" id="ARBA00022847"/>
    </source>
</evidence>
<evidence type="ECO:0000256" key="4">
    <source>
        <dbReference type="ARBA" id="ARBA00022475"/>
    </source>
</evidence>
<keyword evidence="5 11" id="KW-0812">Transmembrane</keyword>
<evidence type="ECO:0000256" key="2">
    <source>
        <dbReference type="ARBA" id="ARBA00008240"/>
    </source>
</evidence>
<keyword evidence="3" id="KW-0813">Transport</keyword>
<comment type="subcellular location">
    <subcellularLocation>
        <location evidence="1">Cell membrane</location>
        <topology evidence="1">Multi-pass membrane protein</topology>
    </subcellularLocation>
</comment>
<comment type="caution">
    <text evidence="13">The sequence shown here is derived from an EMBL/GenBank/DDBJ whole genome shotgun (WGS) entry which is preliminary data.</text>
</comment>
<dbReference type="InterPro" id="IPR005829">
    <property type="entry name" value="Sugar_transporter_CS"/>
</dbReference>
<feature type="domain" description="Major facilitator superfamily (MFS) profile" evidence="12">
    <location>
        <begin position="22"/>
        <end position="432"/>
    </location>
</feature>
<dbReference type="Pfam" id="PF00083">
    <property type="entry name" value="Sugar_tr"/>
    <property type="match status" value="1"/>
</dbReference>
<name>A0A2T0R575_9ACTN</name>
<feature type="transmembrane region" description="Helical" evidence="11">
    <location>
        <begin position="341"/>
        <end position="361"/>
    </location>
</feature>
<dbReference type="FunFam" id="1.20.1250.20:FF:000001">
    <property type="entry name" value="Dicarboxylate MFS transporter"/>
    <property type="match status" value="1"/>
</dbReference>
<feature type="transmembrane region" description="Helical" evidence="11">
    <location>
        <begin position="125"/>
        <end position="148"/>
    </location>
</feature>
<accession>A0A2T0R575</accession>
<comment type="similarity">
    <text evidence="2">Belongs to the major facilitator superfamily. Metabolite:H+ Symporter (MHS) family (TC 2.A.1.6) family.</text>
</comment>
<feature type="transmembrane region" description="Helical" evidence="11">
    <location>
        <begin position="253"/>
        <end position="273"/>
    </location>
</feature>
<keyword evidence="7 11" id="KW-1133">Transmembrane helix</keyword>
<dbReference type="CDD" id="cd17369">
    <property type="entry name" value="MFS_ShiA_like"/>
    <property type="match status" value="1"/>
</dbReference>
<feature type="transmembrane region" description="Helical" evidence="11">
    <location>
        <begin position="195"/>
        <end position="214"/>
    </location>
</feature>
<reference evidence="13 14" key="1">
    <citation type="submission" date="2018-03" db="EMBL/GenBank/DDBJ databases">
        <title>Genomic Encyclopedia of Archaeal and Bacterial Type Strains, Phase II (KMG-II): from individual species to whole genera.</title>
        <authorList>
            <person name="Goeker M."/>
        </authorList>
    </citation>
    <scope>NUCLEOTIDE SEQUENCE [LARGE SCALE GENOMIC DNA]</scope>
    <source>
        <strain evidence="13 14">DSM 19711</strain>
    </source>
</reference>
<evidence type="ECO:0000256" key="1">
    <source>
        <dbReference type="ARBA" id="ARBA00004651"/>
    </source>
</evidence>
<evidence type="ECO:0000313" key="13">
    <source>
        <dbReference type="EMBL" id="PRY15916.1"/>
    </source>
</evidence>
<dbReference type="SUPFAM" id="SSF103473">
    <property type="entry name" value="MFS general substrate transporter"/>
    <property type="match status" value="1"/>
</dbReference>
<evidence type="ECO:0000256" key="9">
    <source>
        <dbReference type="ARBA" id="ARBA00037295"/>
    </source>
</evidence>
<dbReference type="PROSITE" id="PS00217">
    <property type="entry name" value="SUGAR_TRANSPORT_2"/>
    <property type="match status" value="1"/>
</dbReference>
<dbReference type="Pfam" id="PF07690">
    <property type="entry name" value="MFS_1"/>
    <property type="match status" value="1"/>
</dbReference>
<evidence type="ECO:0000256" key="11">
    <source>
        <dbReference type="SAM" id="Phobius"/>
    </source>
</evidence>
<dbReference type="AlphaFoldDB" id="A0A2T0R575"/>
<keyword evidence="14" id="KW-1185">Reference proteome</keyword>
<dbReference type="InterPro" id="IPR036259">
    <property type="entry name" value="MFS_trans_sf"/>
</dbReference>
<protein>
    <recommendedName>
        <fullName evidence="10">Putative proline/betaine transporter</fullName>
    </recommendedName>
</protein>
<feature type="transmembrane region" description="Helical" evidence="11">
    <location>
        <begin position="316"/>
        <end position="335"/>
    </location>
</feature>
<dbReference type="PANTHER" id="PTHR43045">
    <property type="entry name" value="SHIKIMATE TRANSPORTER"/>
    <property type="match status" value="1"/>
</dbReference>
<dbReference type="InterPro" id="IPR020846">
    <property type="entry name" value="MFS_dom"/>
</dbReference>
<dbReference type="EMBL" id="PVZF01000004">
    <property type="protein sequence ID" value="PRY15916.1"/>
    <property type="molecule type" value="Genomic_DNA"/>
</dbReference>
<dbReference type="Gene3D" id="1.20.1250.20">
    <property type="entry name" value="MFS general substrate transporter like domains"/>
    <property type="match status" value="2"/>
</dbReference>
<feature type="transmembrane region" description="Helical" evidence="11">
    <location>
        <begin position="52"/>
        <end position="74"/>
    </location>
</feature>
<dbReference type="PANTHER" id="PTHR43045:SF1">
    <property type="entry name" value="SHIKIMATE TRANSPORTER"/>
    <property type="match status" value="1"/>
</dbReference>
<evidence type="ECO:0000259" key="12">
    <source>
        <dbReference type="PROSITE" id="PS50850"/>
    </source>
</evidence>
<dbReference type="InterPro" id="IPR005828">
    <property type="entry name" value="MFS_sugar_transport-like"/>
</dbReference>
<feature type="transmembrane region" description="Helical" evidence="11">
    <location>
        <begin position="160"/>
        <end position="183"/>
    </location>
</feature>
<comment type="function">
    <text evidence="9">May be a proton symporter involved in the uptake of osmolytes such as proline and glycine betaine.</text>
</comment>
<keyword evidence="6" id="KW-0769">Symport</keyword>
<organism evidence="13 14">
    <name type="scientific">Kineococcus rhizosphaerae</name>
    <dbReference type="NCBI Taxonomy" id="559628"/>
    <lineage>
        <taxon>Bacteria</taxon>
        <taxon>Bacillati</taxon>
        <taxon>Actinomycetota</taxon>
        <taxon>Actinomycetes</taxon>
        <taxon>Kineosporiales</taxon>
        <taxon>Kineosporiaceae</taxon>
        <taxon>Kineococcus</taxon>
    </lineage>
</organism>
<evidence type="ECO:0000256" key="10">
    <source>
        <dbReference type="ARBA" id="ARBA00039918"/>
    </source>
</evidence>
<dbReference type="PROSITE" id="PS50850">
    <property type="entry name" value="MFS"/>
    <property type="match status" value="1"/>
</dbReference>
<sequence>MSTTQSSDVLVRPGARLARRRAALGSFVGTTIEWYDYYLYGTAAALVLGPLFFPTVGGAVGVIAAFATYAVGFVARPLGGAVAGHLGDRLGRKVVLVASLLTMGVSTAAIGVLPTHAQVGVWAPVLLVLCRLLQGFSAGGEWGGAVLLSVEHAPPGRRGLFGAIPQMGSAAGMVLASGGFWLARALTSDDAFLAWGWRVPFLASAVLVVVGLLIRLKVTDSPAFTALREADATAHRPVAEVLRRNRRGVLLTTGMRLGQNGAYVLYTVFALSYLTNHVRSDGADVGLLAVLVASVLSLAATPLWGLLSDRIGRRPVYLFGAVLTAVFTVPAFLLLDTGSTVLIVGAVVIAINLGHDSQYGAQGAFFAEQFDDRTRYSGASLGYSIGAVLGGGLTPLIAASLLAAGGGRPWLVAGYLSLLAVLTTVSAALTRETAHAPLDAGAR</sequence>
<evidence type="ECO:0000256" key="3">
    <source>
        <dbReference type="ARBA" id="ARBA00022448"/>
    </source>
</evidence>
<feature type="transmembrane region" description="Helical" evidence="11">
    <location>
        <begin position="21"/>
        <end position="40"/>
    </location>
</feature>
<dbReference type="GO" id="GO:0015293">
    <property type="term" value="F:symporter activity"/>
    <property type="evidence" value="ECO:0007669"/>
    <property type="project" value="UniProtKB-KW"/>
</dbReference>
<evidence type="ECO:0000256" key="7">
    <source>
        <dbReference type="ARBA" id="ARBA00022989"/>
    </source>
</evidence>
<gene>
    <name evidence="13" type="ORF">CLV37_104129</name>
</gene>
<dbReference type="GO" id="GO:0005886">
    <property type="term" value="C:plasma membrane"/>
    <property type="evidence" value="ECO:0007669"/>
    <property type="project" value="UniProtKB-SubCell"/>
</dbReference>